<keyword evidence="3" id="KW-1003">Cell membrane</keyword>
<evidence type="ECO:0000256" key="4">
    <source>
        <dbReference type="ARBA" id="ARBA00022692"/>
    </source>
</evidence>
<dbReference type="GO" id="GO:0022857">
    <property type="term" value="F:transmembrane transporter activity"/>
    <property type="evidence" value="ECO:0007669"/>
    <property type="project" value="InterPro"/>
</dbReference>
<dbReference type="InterPro" id="IPR050171">
    <property type="entry name" value="MFS_Transporters"/>
</dbReference>
<dbReference type="PROSITE" id="PS50850">
    <property type="entry name" value="MFS"/>
    <property type="match status" value="1"/>
</dbReference>
<reference evidence="9" key="2">
    <citation type="submission" date="2015-03" db="EMBL/GenBank/DDBJ databases">
        <title>Genome sequence of Pseudoalteromonas citrea.</title>
        <authorList>
            <person name="Xie B.-B."/>
            <person name="Rong J.-C."/>
            <person name="Qin Q.-L."/>
            <person name="Zhang Y.-Z."/>
        </authorList>
    </citation>
    <scope>NUCLEOTIDE SEQUENCE</scope>
    <source>
        <strain evidence="9">DSM 8771</strain>
    </source>
</reference>
<dbReference type="Proteomes" id="UP000016487">
    <property type="component" value="Unassembled WGS sequence"/>
</dbReference>
<evidence type="ECO:0000256" key="7">
    <source>
        <dbReference type="SAM" id="Phobius"/>
    </source>
</evidence>
<feature type="transmembrane region" description="Helical" evidence="7">
    <location>
        <begin position="348"/>
        <end position="368"/>
    </location>
</feature>
<comment type="subcellular location">
    <subcellularLocation>
        <location evidence="1">Cell membrane</location>
        <topology evidence="1">Multi-pass membrane protein</topology>
    </subcellularLocation>
</comment>
<dbReference type="Pfam" id="PF07690">
    <property type="entry name" value="MFS_1"/>
    <property type="match status" value="1"/>
</dbReference>
<dbReference type="GO" id="GO:0005886">
    <property type="term" value="C:plasma membrane"/>
    <property type="evidence" value="ECO:0007669"/>
    <property type="project" value="UniProtKB-SubCell"/>
</dbReference>
<feature type="transmembrane region" description="Helical" evidence="7">
    <location>
        <begin position="374"/>
        <end position="395"/>
    </location>
</feature>
<keyword evidence="5 7" id="KW-1133">Transmembrane helix</keyword>
<dbReference type="RefSeq" id="WP_010366720.1">
    <property type="nucleotide sequence ID" value="NZ_AHBZ03000021.1"/>
</dbReference>
<protein>
    <recommendedName>
        <fullName evidence="8">Major facilitator superfamily (MFS) profile domain-containing protein</fullName>
    </recommendedName>
</protein>
<feature type="transmembrane region" description="Helical" evidence="7">
    <location>
        <begin position="12"/>
        <end position="34"/>
    </location>
</feature>
<keyword evidence="2" id="KW-0813">Transport</keyword>
<evidence type="ECO:0000259" key="8">
    <source>
        <dbReference type="PROSITE" id="PS50850"/>
    </source>
</evidence>
<name>A0AAD4AHM5_9GAMM</name>
<accession>A0AAD4AHM5</accession>
<feature type="transmembrane region" description="Helical" evidence="7">
    <location>
        <begin position="313"/>
        <end position="336"/>
    </location>
</feature>
<dbReference type="SUPFAM" id="SSF103473">
    <property type="entry name" value="MFS general substrate transporter"/>
    <property type="match status" value="1"/>
</dbReference>
<evidence type="ECO:0000256" key="3">
    <source>
        <dbReference type="ARBA" id="ARBA00022475"/>
    </source>
</evidence>
<proteinExistence type="predicted"/>
<evidence type="ECO:0000313" key="10">
    <source>
        <dbReference type="Proteomes" id="UP000016487"/>
    </source>
</evidence>
<feature type="transmembrane region" description="Helical" evidence="7">
    <location>
        <begin position="141"/>
        <end position="160"/>
    </location>
</feature>
<dbReference type="CDD" id="cd17329">
    <property type="entry name" value="MFS_MdtH_MDR_like"/>
    <property type="match status" value="1"/>
</dbReference>
<evidence type="ECO:0000256" key="2">
    <source>
        <dbReference type="ARBA" id="ARBA00022448"/>
    </source>
</evidence>
<feature type="transmembrane region" description="Helical" evidence="7">
    <location>
        <begin position="222"/>
        <end position="239"/>
    </location>
</feature>
<organism evidence="9 10">
    <name type="scientific">Pseudoalteromonas citrea</name>
    <dbReference type="NCBI Taxonomy" id="43655"/>
    <lineage>
        <taxon>Bacteria</taxon>
        <taxon>Pseudomonadati</taxon>
        <taxon>Pseudomonadota</taxon>
        <taxon>Gammaproteobacteria</taxon>
        <taxon>Alteromonadales</taxon>
        <taxon>Pseudoalteromonadaceae</taxon>
        <taxon>Pseudoalteromonas</taxon>
    </lineage>
</organism>
<dbReference type="InterPro" id="IPR011701">
    <property type="entry name" value="MFS"/>
</dbReference>
<evidence type="ECO:0000256" key="6">
    <source>
        <dbReference type="ARBA" id="ARBA00023136"/>
    </source>
</evidence>
<feature type="domain" description="Major facilitator superfamily (MFS) profile" evidence="8">
    <location>
        <begin position="16"/>
        <end position="402"/>
    </location>
</feature>
<keyword evidence="6 7" id="KW-0472">Membrane</keyword>
<reference evidence="9" key="1">
    <citation type="journal article" date="2012" name="J. Bacteriol.">
        <title>Genome sequences of type strains of seven species of the marine bacterium Pseudoalteromonas.</title>
        <authorList>
            <person name="Xie B.B."/>
            <person name="Shu Y.L."/>
            <person name="Qin Q.L."/>
            <person name="Rong J.C."/>
            <person name="Zhang X.Y."/>
            <person name="Chen X.L."/>
            <person name="Shi M."/>
            <person name="He H.L."/>
            <person name="Zhou B.C."/>
            <person name="Zhang Y.Z."/>
        </authorList>
    </citation>
    <scope>NUCLEOTIDE SEQUENCE</scope>
    <source>
        <strain evidence="9">DSM 8771</strain>
    </source>
</reference>
<dbReference type="EMBL" id="AHBZ03000021">
    <property type="protein sequence ID" value="KAF7769892.1"/>
    <property type="molecule type" value="Genomic_DNA"/>
</dbReference>
<dbReference type="PANTHER" id="PTHR23517">
    <property type="entry name" value="RESISTANCE PROTEIN MDTM, PUTATIVE-RELATED-RELATED"/>
    <property type="match status" value="1"/>
</dbReference>
<evidence type="ECO:0000313" key="9">
    <source>
        <dbReference type="EMBL" id="KAF7769892.1"/>
    </source>
</evidence>
<feature type="transmembrane region" description="Helical" evidence="7">
    <location>
        <begin position="81"/>
        <end position="98"/>
    </location>
</feature>
<feature type="transmembrane region" description="Helical" evidence="7">
    <location>
        <begin position="172"/>
        <end position="190"/>
    </location>
</feature>
<dbReference type="InterPro" id="IPR020846">
    <property type="entry name" value="MFS_dom"/>
</dbReference>
<comment type="caution">
    <text evidence="9">The sequence shown here is derived from an EMBL/GenBank/DDBJ whole genome shotgun (WGS) entry which is preliminary data.</text>
</comment>
<sequence>MDRGNVIAQLSNFTPLVWVMLLGNFFVRATYYMVWPFLSVLLYQKYHLSATEIGLLLTTSAVVSVLLGFYTGNLADRYGRFKLLYVAIFVGIFAFTALAFADSLWTFCLAVFCATMPRSLWDAPSKALLSDELKDDKDRELALHMLYFLVNVGAALGPLYGLWAGLNGEQFSFIYTAISYMGLCIALFIMHRSKVVNNVKTVRTTTLPNFTSWLGILKRDTVFLLVLAANLLIYFVFAQGDSSLIQYLARAEVPELATLVSMLIVVNSAVIVVFQFPLLHLMRHWSIQARLYCGGVILALSQLMMVFNPVDHFYGWVACVLVLSVSEAILFSNINVHIDRLAPAHLKASYFGAAGLCSLGFALAPLLGGVVLDVASGPILFMATTFISIATLMIYRTAERTPRDNAMCIRNS</sequence>
<dbReference type="PANTHER" id="PTHR23517:SF2">
    <property type="entry name" value="MULTIDRUG RESISTANCE PROTEIN MDTH"/>
    <property type="match status" value="1"/>
</dbReference>
<gene>
    <name evidence="9" type="ORF">PCIT_a2813</name>
</gene>
<feature type="transmembrane region" description="Helical" evidence="7">
    <location>
        <begin position="46"/>
        <end position="69"/>
    </location>
</feature>
<dbReference type="AlphaFoldDB" id="A0AAD4AHM5"/>
<evidence type="ECO:0000256" key="5">
    <source>
        <dbReference type="ARBA" id="ARBA00022989"/>
    </source>
</evidence>
<evidence type="ECO:0000256" key="1">
    <source>
        <dbReference type="ARBA" id="ARBA00004651"/>
    </source>
</evidence>
<keyword evidence="4 7" id="KW-0812">Transmembrane</keyword>
<dbReference type="InterPro" id="IPR036259">
    <property type="entry name" value="MFS_trans_sf"/>
</dbReference>
<feature type="transmembrane region" description="Helical" evidence="7">
    <location>
        <begin position="259"/>
        <end position="279"/>
    </location>
</feature>
<dbReference type="Gene3D" id="1.20.1250.20">
    <property type="entry name" value="MFS general substrate transporter like domains"/>
    <property type="match status" value="1"/>
</dbReference>